<keyword evidence="3" id="KW-1185">Reference proteome</keyword>
<feature type="region of interest" description="Disordered" evidence="1">
    <location>
        <begin position="211"/>
        <end position="237"/>
    </location>
</feature>
<feature type="compositionally biased region" description="Low complexity" evidence="1">
    <location>
        <begin position="15"/>
        <end position="26"/>
    </location>
</feature>
<feature type="region of interest" description="Disordered" evidence="1">
    <location>
        <begin position="1"/>
        <end position="80"/>
    </location>
</feature>
<feature type="compositionally biased region" description="Low complexity" evidence="1">
    <location>
        <begin position="54"/>
        <end position="80"/>
    </location>
</feature>
<sequence>MHQQPMTPQPMTNIQQAQQQALQAVADGPAFQTSRQHILQQTREALYRDHNFSPQQLQQPQPLQQQPQQQTQQHTQQPQHYMPQQYVDEQENFEDYIDVDHHVVDQQEMTQQDAIDLLEQARESAINTGSFNQLDSAIKILQGEVDEVFSEIGPAEKELAEKKKRHEDFVELVTGARSCYEQWKPFMEEAKADRKRKERLWSDRLKSVVFSPHKRARREEDDDNNQGGNPQDTAEQQ</sequence>
<gene>
    <name evidence="2" type="ORF">AKO1_010293</name>
</gene>
<comment type="caution">
    <text evidence="2">The sequence shown here is derived from an EMBL/GenBank/DDBJ whole genome shotgun (WGS) entry which is preliminary data.</text>
</comment>
<reference evidence="2 3" key="1">
    <citation type="submission" date="2024-03" db="EMBL/GenBank/DDBJ databases">
        <title>The Acrasis kona genome and developmental transcriptomes reveal deep origins of eukaryotic multicellular pathways.</title>
        <authorList>
            <person name="Sheikh S."/>
            <person name="Fu C.-J."/>
            <person name="Brown M.W."/>
            <person name="Baldauf S.L."/>
        </authorList>
    </citation>
    <scope>NUCLEOTIDE SEQUENCE [LARGE SCALE GENOMIC DNA]</scope>
    <source>
        <strain evidence="2 3">ATCC MYA-3509</strain>
    </source>
</reference>
<evidence type="ECO:0000313" key="3">
    <source>
        <dbReference type="Proteomes" id="UP001431209"/>
    </source>
</evidence>
<evidence type="ECO:0000313" key="2">
    <source>
        <dbReference type="EMBL" id="KAL0482916.1"/>
    </source>
</evidence>
<accession>A0AAW2Z2C5</accession>
<evidence type="ECO:0000256" key="1">
    <source>
        <dbReference type="SAM" id="MobiDB-lite"/>
    </source>
</evidence>
<feature type="compositionally biased region" description="Low complexity" evidence="1">
    <location>
        <begin position="225"/>
        <end position="237"/>
    </location>
</feature>
<feature type="compositionally biased region" description="Polar residues" evidence="1">
    <location>
        <begin position="31"/>
        <end position="43"/>
    </location>
</feature>
<dbReference type="EMBL" id="JAOPGA020000906">
    <property type="protein sequence ID" value="KAL0482916.1"/>
    <property type="molecule type" value="Genomic_DNA"/>
</dbReference>
<dbReference type="AlphaFoldDB" id="A0AAW2Z2C5"/>
<organism evidence="2 3">
    <name type="scientific">Acrasis kona</name>
    <dbReference type="NCBI Taxonomy" id="1008807"/>
    <lineage>
        <taxon>Eukaryota</taxon>
        <taxon>Discoba</taxon>
        <taxon>Heterolobosea</taxon>
        <taxon>Tetramitia</taxon>
        <taxon>Eutetramitia</taxon>
        <taxon>Acrasidae</taxon>
        <taxon>Acrasis</taxon>
    </lineage>
</organism>
<proteinExistence type="predicted"/>
<protein>
    <submittedName>
        <fullName evidence="2">Uncharacterized protein</fullName>
    </submittedName>
</protein>
<dbReference type="Proteomes" id="UP001431209">
    <property type="component" value="Unassembled WGS sequence"/>
</dbReference>
<feature type="compositionally biased region" description="Polar residues" evidence="1">
    <location>
        <begin position="1"/>
        <end position="14"/>
    </location>
</feature>
<feature type="non-terminal residue" evidence="2">
    <location>
        <position position="237"/>
    </location>
</feature>
<name>A0AAW2Z2C5_9EUKA</name>